<dbReference type="Gene3D" id="3.30.1540.10">
    <property type="entry name" value="formyl-coa transferase, domain 3"/>
    <property type="match status" value="1"/>
</dbReference>
<accession>A0A8H6A6V6</accession>
<dbReference type="InterPro" id="IPR044855">
    <property type="entry name" value="CoA-Trfase_III_dom3_sf"/>
</dbReference>
<feature type="chain" id="PRO_5034695685" evidence="3">
    <location>
        <begin position="19"/>
        <end position="406"/>
    </location>
</feature>
<sequence>MAGPLAGVKILDLTRVLAVRVLIVPILADYGADVIKVEHPQGGDDTRLWRESGEERIWKPEAGNTSLYFNTINRNKRSISVNLKHDKGKEIILQLAQKADVVVENFIPGKLDTLGLGYDALKRVNPSVILASVSGYGADGPYAQRAGYDVIGAAEGGLLHITGEADGPPTKPGVGLMDMCTGLYLHGAIVSALLTREKAGHGQKIDTSLFETTISILANVGTSWLNLSKEARRWGTAHPTIVPYEAFKTKDSYLVAGAVNNRQFKNLCKRLGVENLANDPRFVDNTLRLRNRKALKRVLEKIFADKTTGEWETVFEGSGMPYGPINKLEDVFSHPQVLARNMIETIDTNAAVSGTLKVLGMPVKFSESKLSIRAGPPALGEHTDDVLQELGLPSTRIAELRKSGVI</sequence>
<dbReference type="Gene3D" id="3.40.50.10540">
    <property type="entry name" value="Crotonobetainyl-coa:carnitine coa-transferase, domain 1"/>
    <property type="match status" value="1"/>
</dbReference>
<dbReference type="InterPro" id="IPR023606">
    <property type="entry name" value="CoA-Trfase_III_dom_1_sf"/>
</dbReference>
<evidence type="ECO:0000313" key="4">
    <source>
        <dbReference type="EMBL" id="KAF5862134.1"/>
    </source>
</evidence>
<keyword evidence="3" id="KW-0732">Signal</keyword>
<organism evidence="4 5">
    <name type="scientific">Petromyces alliaceus</name>
    <name type="common">Aspergillus alliaceus</name>
    <dbReference type="NCBI Taxonomy" id="209559"/>
    <lineage>
        <taxon>Eukaryota</taxon>
        <taxon>Fungi</taxon>
        <taxon>Dikarya</taxon>
        <taxon>Ascomycota</taxon>
        <taxon>Pezizomycotina</taxon>
        <taxon>Eurotiomycetes</taxon>
        <taxon>Eurotiomycetidae</taxon>
        <taxon>Eurotiales</taxon>
        <taxon>Aspergillaceae</taxon>
        <taxon>Aspergillus</taxon>
        <taxon>Aspergillus subgen. Circumdati</taxon>
    </lineage>
</organism>
<protein>
    <submittedName>
        <fullName evidence="4">Uncharacterized protein</fullName>
    </submittedName>
</protein>
<evidence type="ECO:0000256" key="1">
    <source>
        <dbReference type="ARBA" id="ARBA00008383"/>
    </source>
</evidence>
<dbReference type="FunFam" id="3.30.1540.10:FF:000005">
    <property type="entry name" value="succinate--hydroxymethylglutarate CoA-transferase isoform X4"/>
    <property type="match status" value="1"/>
</dbReference>
<dbReference type="GO" id="GO:0005739">
    <property type="term" value="C:mitochondrion"/>
    <property type="evidence" value="ECO:0007669"/>
    <property type="project" value="TreeGrafter"/>
</dbReference>
<dbReference type="PANTHER" id="PTHR48207">
    <property type="entry name" value="SUCCINATE--HYDROXYMETHYLGLUTARATE COA-TRANSFERASE"/>
    <property type="match status" value="1"/>
</dbReference>
<dbReference type="EMBL" id="SPNV01000081">
    <property type="protein sequence ID" value="KAF5862134.1"/>
    <property type="molecule type" value="Genomic_DNA"/>
</dbReference>
<name>A0A8H6A6V6_PETAA</name>
<reference evidence="4 5" key="1">
    <citation type="submission" date="2019-04" db="EMBL/GenBank/DDBJ databases">
        <title>Aspergillus burnettii sp. nov., novel species from soil in southeast Queensland.</title>
        <authorList>
            <person name="Gilchrist C.L.M."/>
            <person name="Pitt J.I."/>
            <person name="Lange L."/>
            <person name="Lacey H.J."/>
            <person name="Vuong D."/>
            <person name="Midgley D.J."/>
            <person name="Greenfield P."/>
            <person name="Bradbury M."/>
            <person name="Lacey E."/>
            <person name="Busk P.K."/>
            <person name="Pilgaard B."/>
            <person name="Chooi Y.H."/>
            <person name="Piggott A.M."/>
        </authorList>
    </citation>
    <scope>NUCLEOTIDE SEQUENCE [LARGE SCALE GENOMIC DNA]</scope>
    <source>
        <strain evidence="4 5">FRR 5400</strain>
    </source>
</reference>
<dbReference type="GO" id="GO:0047369">
    <property type="term" value="F:succinate-hydroxymethylglutarate CoA-transferase activity"/>
    <property type="evidence" value="ECO:0007669"/>
    <property type="project" value="TreeGrafter"/>
</dbReference>
<dbReference type="Proteomes" id="UP000541154">
    <property type="component" value="Unassembled WGS sequence"/>
</dbReference>
<dbReference type="PANTHER" id="PTHR48207:SF3">
    <property type="entry name" value="SUCCINATE--HYDROXYMETHYLGLUTARATE COA-TRANSFERASE"/>
    <property type="match status" value="1"/>
</dbReference>
<dbReference type="Pfam" id="PF02515">
    <property type="entry name" value="CoA_transf_3"/>
    <property type="match status" value="1"/>
</dbReference>
<feature type="signal peptide" evidence="3">
    <location>
        <begin position="1"/>
        <end position="18"/>
    </location>
</feature>
<evidence type="ECO:0000313" key="5">
    <source>
        <dbReference type="Proteomes" id="UP000541154"/>
    </source>
</evidence>
<dbReference type="InterPro" id="IPR050483">
    <property type="entry name" value="CoA-transferase_III_domain"/>
</dbReference>
<dbReference type="AlphaFoldDB" id="A0A8H6A6V6"/>
<gene>
    <name evidence="4" type="ORF">ETB97_012119</name>
</gene>
<keyword evidence="2" id="KW-0808">Transferase</keyword>
<evidence type="ECO:0000256" key="2">
    <source>
        <dbReference type="ARBA" id="ARBA00022679"/>
    </source>
</evidence>
<proteinExistence type="inferred from homology"/>
<evidence type="ECO:0000256" key="3">
    <source>
        <dbReference type="SAM" id="SignalP"/>
    </source>
</evidence>
<keyword evidence="5" id="KW-1185">Reference proteome</keyword>
<dbReference type="InterPro" id="IPR003673">
    <property type="entry name" value="CoA-Trfase_fam_III"/>
</dbReference>
<comment type="caution">
    <text evidence="4">The sequence shown here is derived from an EMBL/GenBank/DDBJ whole genome shotgun (WGS) entry which is preliminary data.</text>
</comment>
<dbReference type="SUPFAM" id="SSF89796">
    <property type="entry name" value="CoA-transferase family III (CaiB/BaiF)"/>
    <property type="match status" value="1"/>
</dbReference>
<comment type="similarity">
    <text evidence="1">Belongs to the CoA-transferase III family.</text>
</comment>